<dbReference type="FunFam" id="1.25.40.10:FF:000348">
    <property type="entry name" value="Pentatricopeptide repeat-containing protein chloroplastic"/>
    <property type="match status" value="1"/>
</dbReference>
<organism evidence="5 6">
    <name type="scientific">Rubroshorea leprosula</name>
    <dbReference type="NCBI Taxonomy" id="152421"/>
    <lineage>
        <taxon>Eukaryota</taxon>
        <taxon>Viridiplantae</taxon>
        <taxon>Streptophyta</taxon>
        <taxon>Embryophyta</taxon>
        <taxon>Tracheophyta</taxon>
        <taxon>Spermatophyta</taxon>
        <taxon>Magnoliopsida</taxon>
        <taxon>eudicotyledons</taxon>
        <taxon>Gunneridae</taxon>
        <taxon>Pentapetalae</taxon>
        <taxon>rosids</taxon>
        <taxon>malvids</taxon>
        <taxon>Malvales</taxon>
        <taxon>Dipterocarpaceae</taxon>
        <taxon>Rubroshorea</taxon>
    </lineage>
</organism>
<keyword evidence="2" id="KW-0677">Repeat</keyword>
<dbReference type="Gene3D" id="1.25.40.10">
    <property type="entry name" value="Tetratricopeptide repeat domain"/>
    <property type="match status" value="5"/>
</dbReference>
<evidence type="ECO:0000313" key="6">
    <source>
        <dbReference type="Proteomes" id="UP001054252"/>
    </source>
</evidence>
<comment type="similarity">
    <text evidence="1">Belongs to the PPR family. PCMP-H subfamily.</text>
</comment>
<gene>
    <name evidence="5" type="ORF">SLEP1_g48508</name>
</gene>
<dbReference type="Proteomes" id="UP001054252">
    <property type="component" value="Unassembled WGS sequence"/>
</dbReference>
<dbReference type="GO" id="GO:0009451">
    <property type="term" value="P:RNA modification"/>
    <property type="evidence" value="ECO:0007669"/>
    <property type="project" value="InterPro"/>
</dbReference>
<dbReference type="Pfam" id="PF01535">
    <property type="entry name" value="PPR"/>
    <property type="match status" value="4"/>
</dbReference>
<dbReference type="AlphaFoldDB" id="A0AAV5LVR7"/>
<evidence type="ECO:0000256" key="1">
    <source>
        <dbReference type="ARBA" id="ARBA00006643"/>
    </source>
</evidence>
<name>A0AAV5LVR7_9ROSI</name>
<dbReference type="Pfam" id="PF13041">
    <property type="entry name" value="PPR_2"/>
    <property type="match status" value="4"/>
</dbReference>
<dbReference type="PANTHER" id="PTHR47926">
    <property type="entry name" value="PENTATRICOPEPTIDE REPEAT-CONTAINING PROTEIN"/>
    <property type="match status" value="1"/>
</dbReference>
<dbReference type="FunFam" id="1.25.40.10:FF:000470">
    <property type="entry name" value="Pentatricopeptide repeat-containing protein At5g66520"/>
    <property type="match status" value="1"/>
</dbReference>
<dbReference type="EMBL" id="BPVZ01000145">
    <property type="protein sequence ID" value="GKV40914.1"/>
    <property type="molecule type" value="Genomic_DNA"/>
</dbReference>
<evidence type="ECO:0000313" key="5">
    <source>
        <dbReference type="EMBL" id="GKV40914.1"/>
    </source>
</evidence>
<comment type="caution">
    <text evidence="5">The sequence shown here is derived from an EMBL/GenBank/DDBJ whole genome shotgun (WGS) entry which is preliminary data.</text>
</comment>
<dbReference type="InterPro" id="IPR046848">
    <property type="entry name" value="E_motif"/>
</dbReference>
<protein>
    <recommendedName>
        <fullName evidence="4">DYW domain-containing protein</fullName>
    </recommendedName>
</protein>
<feature type="repeat" description="PPR" evidence="3">
    <location>
        <begin position="73"/>
        <end position="107"/>
    </location>
</feature>
<dbReference type="FunFam" id="1.25.40.10:FF:000690">
    <property type="entry name" value="Pentatricopeptide repeat-containing protein"/>
    <property type="match status" value="1"/>
</dbReference>
<dbReference type="Pfam" id="PF20431">
    <property type="entry name" value="E_motif"/>
    <property type="match status" value="1"/>
</dbReference>
<evidence type="ECO:0000256" key="2">
    <source>
        <dbReference type="ARBA" id="ARBA00022737"/>
    </source>
</evidence>
<feature type="repeat" description="PPR" evidence="3">
    <location>
        <begin position="414"/>
        <end position="448"/>
    </location>
</feature>
<feature type="domain" description="DYW" evidence="4">
    <location>
        <begin position="629"/>
        <end position="721"/>
    </location>
</feature>
<dbReference type="InterPro" id="IPR046960">
    <property type="entry name" value="PPR_At4g14850-like_plant"/>
</dbReference>
<accession>A0AAV5LVR7</accession>
<proteinExistence type="inferred from homology"/>
<dbReference type="InterPro" id="IPR002885">
    <property type="entry name" value="PPR_rpt"/>
</dbReference>
<dbReference type="PROSITE" id="PS51375">
    <property type="entry name" value="PPR"/>
    <property type="match status" value="4"/>
</dbReference>
<dbReference type="GO" id="GO:0008270">
    <property type="term" value="F:zinc ion binding"/>
    <property type="evidence" value="ECO:0007669"/>
    <property type="project" value="InterPro"/>
</dbReference>
<feature type="repeat" description="PPR" evidence="3">
    <location>
        <begin position="175"/>
        <end position="209"/>
    </location>
</feature>
<dbReference type="InterPro" id="IPR032867">
    <property type="entry name" value="DYW_dom"/>
</dbReference>
<evidence type="ECO:0000259" key="4">
    <source>
        <dbReference type="Pfam" id="PF14432"/>
    </source>
</evidence>
<dbReference type="NCBIfam" id="TIGR00756">
    <property type="entry name" value="PPR"/>
    <property type="match status" value="6"/>
</dbReference>
<dbReference type="PANTHER" id="PTHR47926:SF411">
    <property type="entry name" value="PENTATRICOPEPTIDE REPEAT-CONTAINING PROTEIN"/>
    <property type="match status" value="1"/>
</dbReference>
<dbReference type="GO" id="GO:0003729">
    <property type="term" value="F:mRNA binding"/>
    <property type="evidence" value="ECO:0007669"/>
    <property type="project" value="UniProtKB-ARBA"/>
</dbReference>
<dbReference type="InterPro" id="IPR011990">
    <property type="entry name" value="TPR-like_helical_dom_sf"/>
</dbReference>
<evidence type="ECO:0000256" key="3">
    <source>
        <dbReference type="PROSITE-ProRule" id="PRU00708"/>
    </source>
</evidence>
<feature type="repeat" description="PPR" evidence="3">
    <location>
        <begin position="310"/>
        <end position="344"/>
    </location>
</feature>
<reference evidence="5 6" key="1">
    <citation type="journal article" date="2021" name="Commun. Biol.">
        <title>The genome of Shorea leprosula (Dipterocarpaceae) highlights the ecological relevance of drought in aseasonal tropical rainforests.</title>
        <authorList>
            <person name="Ng K.K.S."/>
            <person name="Kobayashi M.J."/>
            <person name="Fawcett J.A."/>
            <person name="Hatakeyama M."/>
            <person name="Paape T."/>
            <person name="Ng C.H."/>
            <person name="Ang C.C."/>
            <person name="Tnah L.H."/>
            <person name="Lee C.T."/>
            <person name="Nishiyama T."/>
            <person name="Sese J."/>
            <person name="O'Brien M.J."/>
            <person name="Copetti D."/>
            <person name="Mohd Noor M.I."/>
            <person name="Ong R.C."/>
            <person name="Putra M."/>
            <person name="Sireger I.Z."/>
            <person name="Indrioko S."/>
            <person name="Kosugi Y."/>
            <person name="Izuno A."/>
            <person name="Isagi Y."/>
            <person name="Lee S.L."/>
            <person name="Shimizu K.K."/>
        </authorList>
    </citation>
    <scope>NUCLEOTIDE SEQUENCE [LARGE SCALE GENOMIC DNA]</scope>
    <source>
        <strain evidence="5">214</strain>
    </source>
</reference>
<dbReference type="Pfam" id="PF14432">
    <property type="entry name" value="DYW_deaminase"/>
    <property type="match status" value="1"/>
</dbReference>
<keyword evidence="6" id="KW-1185">Reference proteome</keyword>
<sequence length="721" mass="81301">MKMLLMEGSSLLSLLESCKSLKQGLQVQAQIIFNGLHREIFPMSRLLNFFSLMGSEESLNHSQILFSQIPHPNVFMWNTMMRGYSRSHHPQQAFLLYTSMLREGAETPNNFTFPFLLNSCARVSSVGLGRQVHGHIVQYGFELDLFVRNALMHLYSVFRDLNDAQNVFDESLVRDLVSYNTMINGYAQVYQSGPALCLFREMQDSSIQPDEFTFVALLSSCSFLNDTKIGKQIHSLVYRYLGFADSNILLKTSILDMYAKCGLMDMAEKVFSSMKATKGAAAWSSMVSGYARSGETEVARHMFNQSDERDIICWTAMITGYSQAGQYSEALELFQQMEGLGMEPDEFTLVAILSACAQLGALSFGERLHQRYIKDELVGQNSILSTALVDMYAKCGSIDIALDIFHGIPKDLRTVSLFNSMISGLAQHGLGKIAISVFREMEGVGLRPDGVTFVAVLNACSHNRLVKEGKKLFKSMLSVYGLKPQMEHYGCMVDLLGRDGCLDEAYDLVQRMPFPANSVIWRALLGACRLHGNAEIGDIAAQKLTELEPDHGARYVLLSNMFANTNRWEEARRVRKVMDDRGIQKPPGWSYIELNGVLHRFLASDKSHLEAKELELMLKDMTTRLKSAGYVPNTSQVVFDIDEEEKETVVSYHSEKLALAYGLINSSPRQTIRIIKNLRICGDCHSAFKFLSEIYAREIIVRDAMRFHHFEDGSCSCMDFW</sequence>